<evidence type="ECO:0000259" key="7">
    <source>
        <dbReference type="Pfam" id="PF02683"/>
    </source>
</evidence>
<evidence type="ECO:0000313" key="8">
    <source>
        <dbReference type="EMBL" id="ROP43278.1"/>
    </source>
</evidence>
<sequence>MTAVLATAGAPDALGAVAFSGPVLLALPVAALAGLVSFVSPCVLPLVPGYLGYVTGLTGVDLERQRRGRLVLGALLFVLGFSVVFVVLGFTAGALGGLLQEWGTEIARVLGVVVVLLGLSFAGVLPALPVLGREVAVRRRPRPGLAGAPLLGVVFGLGWTPCMGPTLAAITSLSFVSGSGSRSVLLAVAYCVGLGVPFLLVALAASRGARGVEVLRRHRLALTRLGGAVLVVVGVLLVTGVWASWTSALGTRFYDWALL</sequence>
<dbReference type="InterPro" id="IPR051790">
    <property type="entry name" value="Cytochrome_c-biogenesis_DsbD"/>
</dbReference>
<dbReference type="GO" id="GO:0016020">
    <property type="term" value="C:membrane"/>
    <property type="evidence" value="ECO:0007669"/>
    <property type="project" value="UniProtKB-SubCell"/>
</dbReference>
<keyword evidence="5 6" id="KW-0472">Membrane</keyword>
<keyword evidence="4 6" id="KW-1133">Transmembrane helix</keyword>
<name>A0A3N1HL77_9ACTN</name>
<proteinExistence type="inferred from homology"/>
<dbReference type="PANTHER" id="PTHR31272">
    <property type="entry name" value="CYTOCHROME C-TYPE BIOGENESIS PROTEIN HI_1454-RELATED"/>
    <property type="match status" value="1"/>
</dbReference>
<comment type="caution">
    <text evidence="8">The sequence shown here is derived from an EMBL/GenBank/DDBJ whole genome shotgun (WGS) entry which is preliminary data.</text>
</comment>
<dbReference type="AlphaFoldDB" id="A0A3N1HL77"/>
<evidence type="ECO:0000256" key="4">
    <source>
        <dbReference type="ARBA" id="ARBA00022989"/>
    </source>
</evidence>
<evidence type="ECO:0000256" key="3">
    <source>
        <dbReference type="ARBA" id="ARBA00022692"/>
    </source>
</evidence>
<evidence type="ECO:0000313" key="9">
    <source>
        <dbReference type="Proteomes" id="UP000276232"/>
    </source>
</evidence>
<dbReference type="RefSeq" id="WP_241967120.1">
    <property type="nucleotide sequence ID" value="NZ_RJKN01000004.1"/>
</dbReference>
<keyword evidence="3 6" id="KW-0812">Transmembrane</keyword>
<gene>
    <name evidence="8" type="ORF">EDC03_1880</name>
</gene>
<feature type="transmembrane region" description="Helical" evidence="6">
    <location>
        <begin position="25"/>
        <end position="51"/>
    </location>
</feature>
<dbReference type="Pfam" id="PF02683">
    <property type="entry name" value="DsbD_TM"/>
    <property type="match status" value="1"/>
</dbReference>
<organism evidence="8 9">
    <name type="scientific">Pseudokineococcus lusitanus</name>
    <dbReference type="NCBI Taxonomy" id="763993"/>
    <lineage>
        <taxon>Bacteria</taxon>
        <taxon>Bacillati</taxon>
        <taxon>Actinomycetota</taxon>
        <taxon>Actinomycetes</taxon>
        <taxon>Kineosporiales</taxon>
        <taxon>Kineosporiaceae</taxon>
        <taxon>Pseudokineococcus</taxon>
    </lineage>
</organism>
<dbReference type="GO" id="GO:0017004">
    <property type="term" value="P:cytochrome complex assembly"/>
    <property type="evidence" value="ECO:0007669"/>
    <property type="project" value="InterPro"/>
</dbReference>
<feature type="domain" description="Cytochrome C biogenesis protein transmembrane" evidence="7">
    <location>
        <begin position="25"/>
        <end position="207"/>
    </location>
</feature>
<accession>A0A3N1HL77</accession>
<keyword evidence="9" id="KW-1185">Reference proteome</keyword>
<reference evidence="8 9" key="1">
    <citation type="journal article" date="2015" name="Stand. Genomic Sci.">
        <title>Genomic Encyclopedia of Bacterial and Archaeal Type Strains, Phase III: the genomes of soil and plant-associated and newly described type strains.</title>
        <authorList>
            <person name="Whitman W.B."/>
            <person name="Woyke T."/>
            <person name="Klenk H.P."/>
            <person name="Zhou Y."/>
            <person name="Lilburn T.G."/>
            <person name="Beck B.J."/>
            <person name="De Vos P."/>
            <person name="Vandamme P."/>
            <person name="Eisen J.A."/>
            <person name="Garrity G."/>
            <person name="Hugenholtz P."/>
            <person name="Kyrpides N.C."/>
        </authorList>
    </citation>
    <scope>NUCLEOTIDE SEQUENCE [LARGE SCALE GENOMIC DNA]</scope>
    <source>
        <strain evidence="8 9">CECT 7306</strain>
    </source>
</reference>
<feature type="transmembrane region" description="Helical" evidence="6">
    <location>
        <begin position="225"/>
        <end position="245"/>
    </location>
</feature>
<dbReference type="InterPro" id="IPR003834">
    <property type="entry name" value="Cyt_c_assmbl_TM_dom"/>
</dbReference>
<evidence type="ECO:0000256" key="1">
    <source>
        <dbReference type="ARBA" id="ARBA00004141"/>
    </source>
</evidence>
<feature type="transmembrane region" description="Helical" evidence="6">
    <location>
        <begin position="106"/>
        <end position="132"/>
    </location>
</feature>
<feature type="transmembrane region" description="Helical" evidence="6">
    <location>
        <begin position="144"/>
        <end position="171"/>
    </location>
</feature>
<dbReference type="PANTHER" id="PTHR31272:SF4">
    <property type="entry name" value="CYTOCHROME C-TYPE BIOGENESIS PROTEIN HI_1454-RELATED"/>
    <property type="match status" value="1"/>
</dbReference>
<comment type="similarity">
    <text evidence="2">Belongs to the DsbD family.</text>
</comment>
<dbReference type="EMBL" id="RJKN01000004">
    <property type="protein sequence ID" value="ROP43278.1"/>
    <property type="molecule type" value="Genomic_DNA"/>
</dbReference>
<dbReference type="InParanoid" id="A0A3N1HL77"/>
<feature type="transmembrane region" description="Helical" evidence="6">
    <location>
        <begin position="183"/>
        <end position="205"/>
    </location>
</feature>
<evidence type="ECO:0000256" key="5">
    <source>
        <dbReference type="ARBA" id="ARBA00023136"/>
    </source>
</evidence>
<feature type="transmembrane region" description="Helical" evidence="6">
    <location>
        <begin position="71"/>
        <end position="94"/>
    </location>
</feature>
<protein>
    <submittedName>
        <fullName evidence="8">Cytochrome c biogenesis protein CcdA</fullName>
    </submittedName>
</protein>
<comment type="subcellular location">
    <subcellularLocation>
        <location evidence="1">Membrane</location>
        <topology evidence="1">Multi-pass membrane protein</topology>
    </subcellularLocation>
</comment>
<dbReference type="Proteomes" id="UP000276232">
    <property type="component" value="Unassembled WGS sequence"/>
</dbReference>
<evidence type="ECO:0000256" key="2">
    <source>
        <dbReference type="ARBA" id="ARBA00006143"/>
    </source>
</evidence>
<evidence type="ECO:0000256" key="6">
    <source>
        <dbReference type="SAM" id="Phobius"/>
    </source>
</evidence>